<feature type="region of interest" description="Disordered" evidence="10">
    <location>
        <begin position="764"/>
        <end position="789"/>
    </location>
</feature>
<evidence type="ECO:0000313" key="14">
    <source>
        <dbReference type="Proteomes" id="UP000187203"/>
    </source>
</evidence>
<evidence type="ECO:0000259" key="11">
    <source>
        <dbReference type="PROSITE" id="PS50089"/>
    </source>
</evidence>
<dbReference type="InterPro" id="IPR006936">
    <property type="entry name" value="ALOG_dom"/>
</dbReference>
<keyword evidence="14" id="KW-1185">Reference proteome</keyword>
<dbReference type="Pfam" id="PF04852">
    <property type="entry name" value="ALOG_dom"/>
    <property type="match status" value="1"/>
</dbReference>
<dbReference type="InterPro" id="IPR040222">
    <property type="entry name" value="ALOG"/>
</dbReference>
<feature type="region of interest" description="Disordered" evidence="10">
    <location>
        <begin position="835"/>
        <end position="894"/>
    </location>
</feature>
<accession>A0A1R3JKQ9</accession>
<feature type="compositionally biased region" description="Low complexity" evidence="10">
    <location>
        <begin position="329"/>
        <end position="350"/>
    </location>
</feature>
<feature type="domain" description="ALOG" evidence="12">
    <location>
        <begin position="495"/>
        <end position="622"/>
    </location>
</feature>
<comment type="caution">
    <text evidence="13">The sequence shown here is derived from an EMBL/GenBank/DDBJ whole genome shotgun (WGS) entry which is preliminary data.</text>
</comment>
<evidence type="ECO:0000256" key="10">
    <source>
        <dbReference type="SAM" id="MobiDB-lite"/>
    </source>
</evidence>
<dbReference type="InterPro" id="IPR001841">
    <property type="entry name" value="Znf_RING"/>
</dbReference>
<dbReference type="PROSITE" id="PS50089">
    <property type="entry name" value="ZF_RING_2"/>
    <property type="match status" value="1"/>
</dbReference>
<dbReference type="PROSITE" id="PS50297">
    <property type="entry name" value="ANK_REP_REGION"/>
    <property type="match status" value="2"/>
</dbReference>
<keyword evidence="5" id="KW-0238">DNA-binding</keyword>
<evidence type="ECO:0000256" key="1">
    <source>
        <dbReference type="ARBA" id="ARBA00004123"/>
    </source>
</evidence>
<dbReference type="InterPro" id="IPR002110">
    <property type="entry name" value="Ankyrin_rpt"/>
</dbReference>
<evidence type="ECO:0000256" key="7">
    <source>
        <dbReference type="ARBA" id="ARBA00023242"/>
    </source>
</evidence>
<name>A0A1R3JKQ9_9ROSI</name>
<dbReference type="PANTHER" id="PTHR31165:SF115">
    <property type="entry name" value="PROTEIN LIGHT-DEPENDENT SHORT HYPOCOTYLS 4"/>
    <property type="match status" value="1"/>
</dbReference>
<feature type="compositionally biased region" description="Polar residues" evidence="10">
    <location>
        <begin position="876"/>
        <end position="886"/>
    </location>
</feature>
<evidence type="ECO:0000256" key="8">
    <source>
        <dbReference type="PROSITE-ProRule" id="PRU00023"/>
    </source>
</evidence>
<keyword evidence="8" id="KW-0040">ANK repeat</keyword>
<feature type="compositionally biased region" description="Polar residues" evidence="10">
    <location>
        <begin position="372"/>
        <end position="384"/>
    </location>
</feature>
<dbReference type="Gene3D" id="1.25.40.20">
    <property type="entry name" value="Ankyrin repeat-containing domain"/>
    <property type="match status" value="1"/>
</dbReference>
<feature type="repeat" description="ANK" evidence="8">
    <location>
        <begin position="75"/>
        <end position="107"/>
    </location>
</feature>
<dbReference type="SUPFAM" id="SSF57850">
    <property type="entry name" value="RING/U-box"/>
    <property type="match status" value="1"/>
</dbReference>
<feature type="region of interest" description="Disordered" evidence="10">
    <location>
        <begin position="416"/>
        <end position="450"/>
    </location>
</feature>
<keyword evidence="9" id="KW-0862">Zinc</keyword>
<evidence type="ECO:0000256" key="9">
    <source>
        <dbReference type="PROSITE-ProRule" id="PRU00175"/>
    </source>
</evidence>
<sequence>MGQQQSKDELLYDQVNYGNTEGIKALRREGAGLEWLDREGKTPLILACLSPDHFNVAKTLIELGANVNAYRPGRHAGTPLHHAAKRGLLNTVKLLLSHGANPLVMNDECLTPLEVARAKGNVTIVRAIEDHICLFSGWMREFYGPGFIEMFAPQLVSRKVWVVVLPTGSRNQTKPFKLELAIFSSLQDAQPRTVIALWKANLEEPKLNQPDPTVAILDNTTISRRRRRRRGIYTSLEARCKPGIARRKHETRIKLASGNENDRQQLQWFCDACKGIPQATGPAFLRTSQPPAAQATAPPHAEDLELAMAINASIQTANAETPNFHLHSGNEASSSSSSWSSSVGTSGSGSVAAMEPAPSKASISKWKMTEAGSGSNSTEGTQIDNNNVSAAHTTVQTSDSAPSAPPAMDEIIEDGPIQYPSIDSTPIDLSSSNVEKQPDSAPQTNEDGSPASCVICLDAPSEAACVPCGHVAGYQITLEKDDRHLHGGAQLLNLRYESQKRRDWNTFSQYLRNHRPPISLSRCNGALVLDFLRYLDQFGKTKVHTKICPFFGHPNPPAPCPCPLRQAWGSLDALIGRLRAAFEEHGGKTEANPFGARAVRLYLREVRDSQAKARGIGYVRKRRKRPPQGLPPLPPPERMMDAQPRTVIALWKANLEEPKLNQPEPSVAILDNTTISRCTRQRRGIYTCPEARCKPGIARRNHETRIKLASGNENDRQQHQRFCDARKGIPQPPAAQATAPPHAEDLELAMAINASIQSANAETPNFHLHSGNEASSSSSWSSSVGTSDSGSVALAAMEPASSKASISKWTMTEAGSGSNSTEGTQIDNNNVSAAHTTVQTSDSAPSAPPAVDENIEDGPIQYPSIDSSPIDLSSSNVENQADSAAPQTKEDGSSSSCAICLDAPSEAACVPCGHVAGCMSCLNEIKAKKWGCPVCRAKIELVLKLYRV</sequence>
<dbReference type="Gene3D" id="3.30.40.10">
    <property type="entry name" value="Zinc/RING finger domain, C3HC4 (zinc finger)"/>
    <property type="match status" value="1"/>
</dbReference>
<feature type="region of interest" description="Disordered" evidence="10">
    <location>
        <begin position="392"/>
        <end position="411"/>
    </location>
</feature>
<dbReference type="PANTHER" id="PTHR31165">
    <property type="entry name" value="PROTEIN G1-LIKE2"/>
    <property type="match status" value="1"/>
</dbReference>
<dbReference type="SMART" id="SM00184">
    <property type="entry name" value="RING"/>
    <property type="match status" value="1"/>
</dbReference>
<dbReference type="PROSITE" id="PS51697">
    <property type="entry name" value="ALOG"/>
    <property type="match status" value="1"/>
</dbReference>
<organism evidence="13 14">
    <name type="scientific">Corchorus olitorius</name>
    <dbReference type="NCBI Taxonomy" id="93759"/>
    <lineage>
        <taxon>Eukaryota</taxon>
        <taxon>Viridiplantae</taxon>
        <taxon>Streptophyta</taxon>
        <taxon>Embryophyta</taxon>
        <taxon>Tracheophyta</taxon>
        <taxon>Spermatophyta</taxon>
        <taxon>Magnoliopsida</taxon>
        <taxon>eudicotyledons</taxon>
        <taxon>Gunneridae</taxon>
        <taxon>Pentapetalae</taxon>
        <taxon>rosids</taxon>
        <taxon>malvids</taxon>
        <taxon>Malvales</taxon>
        <taxon>Malvaceae</taxon>
        <taxon>Grewioideae</taxon>
        <taxon>Apeibeae</taxon>
        <taxon>Corchorus</taxon>
    </lineage>
</organism>
<feature type="repeat" description="ANK" evidence="8">
    <location>
        <begin position="39"/>
        <end position="72"/>
    </location>
</feature>
<keyword evidence="3" id="KW-0217">Developmental protein</keyword>
<evidence type="ECO:0000256" key="5">
    <source>
        <dbReference type="ARBA" id="ARBA00023125"/>
    </source>
</evidence>
<dbReference type="SUPFAM" id="SSF48403">
    <property type="entry name" value="Ankyrin repeat"/>
    <property type="match status" value="1"/>
</dbReference>
<keyword evidence="9" id="KW-0479">Metal-binding</keyword>
<dbReference type="Proteomes" id="UP000187203">
    <property type="component" value="Unassembled WGS sequence"/>
</dbReference>
<feature type="compositionally biased region" description="Polar residues" evidence="10">
    <location>
        <begin position="421"/>
        <end position="447"/>
    </location>
</feature>
<dbReference type="GO" id="GO:0008270">
    <property type="term" value="F:zinc ion binding"/>
    <property type="evidence" value="ECO:0007669"/>
    <property type="project" value="UniProtKB-KW"/>
</dbReference>
<keyword evidence="6" id="KW-0804">Transcription</keyword>
<keyword evidence="9" id="KW-0863">Zinc-finger</keyword>
<evidence type="ECO:0000256" key="4">
    <source>
        <dbReference type="ARBA" id="ARBA00023015"/>
    </source>
</evidence>
<evidence type="ECO:0000313" key="13">
    <source>
        <dbReference type="EMBL" id="OMO95439.1"/>
    </source>
</evidence>
<reference evidence="14" key="1">
    <citation type="submission" date="2013-09" db="EMBL/GenBank/DDBJ databases">
        <title>Corchorus olitorius genome sequencing.</title>
        <authorList>
            <person name="Alam M."/>
            <person name="Haque M.S."/>
            <person name="Islam M.S."/>
            <person name="Emdad E.M."/>
            <person name="Islam M.M."/>
            <person name="Ahmed B."/>
            <person name="Halim A."/>
            <person name="Hossen Q.M.M."/>
            <person name="Hossain M.Z."/>
            <person name="Ahmed R."/>
            <person name="Khan M.M."/>
            <person name="Islam R."/>
            <person name="Rashid M.M."/>
            <person name="Khan S.A."/>
            <person name="Rahman M.S."/>
            <person name="Alam M."/>
            <person name="Yahiya A.S."/>
            <person name="Khan M.S."/>
            <person name="Azam M.S."/>
            <person name="Haque T."/>
            <person name="Lashkar M.Z.H."/>
            <person name="Akhand A.I."/>
            <person name="Morshed G."/>
            <person name="Roy S."/>
            <person name="Uddin K.S."/>
            <person name="Rabeya T."/>
            <person name="Hossain A.S."/>
            <person name="Chowdhury A."/>
            <person name="Snigdha A.R."/>
            <person name="Mortoza M.S."/>
            <person name="Matin S.A."/>
            <person name="Hoque S.M.E."/>
            <person name="Islam M.K."/>
            <person name="Roy D.K."/>
            <person name="Haider R."/>
            <person name="Moosa M.M."/>
            <person name="Elias S.M."/>
            <person name="Hasan A.M."/>
            <person name="Jahan S."/>
            <person name="Shafiuddin M."/>
            <person name="Mahmood N."/>
            <person name="Shommy N.S."/>
        </authorList>
    </citation>
    <scope>NUCLEOTIDE SEQUENCE [LARGE SCALE GENOMIC DNA]</scope>
    <source>
        <strain evidence="14">cv. O-4</strain>
    </source>
</reference>
<dbReference type="GO" id="GO:0009416">
    <property type="term" value="P:response to light stimulus"/>
    <property type="evidence" value="ECO:0007669"/>
    <property type="project" value="TreeGrafter"/>
</dbReference>
<keyword evidence="7" id="KW-0539">Nucleus</keyword>
<keyword evidence="4" id="KW-0805">Transcription regulation</keyword>
<dbReference type="InterPro" id="IPR036770">
    <property type="entry name" value="Ankyrin_rpt-contain_sf"/>
</dbReference>
<evidence type="ECO:0000259" key="12">
    <source>
        <dbReference type="PROSITE" id="PS51697"/>
    </source>
</evidence>
<proteinExistence type="inferred from homology"/>
<dbReference type="GO" id="GO:0003677">
    <property type="term" value="F:DNA binding"/>
    <property type="evidence" value="ECO:0007669"/>
    <property type="project" value="UniProtKB-KW"/>
</dbReference>
<comment type="subcellular location">
    <subcellularLocation>
        <location evidence="1">Nucleus</location>
    </subcellularLocation>
</comment>
<dbReference type="STRING" id="93759.A0A1R3JKQ9"/>
<dbReference type="AlphaFoldDB" id="A0A1R3JKQ9"/>
<feature type="region of interest" description="Disordered" evidence="10">
    <location>
        <begin position="323"/>
        <end position="384"/>
    </location>
</feature>
<evidence type="ECO:0000256" key="3">
    <source>
        <dbReference type="ARBA" id="ARBA00022473"/>
    </source>
</evidence>
<feature type="compositionally biased region" description="Polar residues" evidence="10">
    <location>
        <begin position="835"/>
        <end position="844"/>
    </location>
</feature>
<comment type="similarity">
    <text evidence="2">Belongs to the plant homeotic and developmental regulators ALOG protein family.</text>
</comment>
<dbReference type="Pfam" id="PF13857">
    <property type="entry name" value="Ank_5"/>
    <property type="match status" value="1"/>
</dbReference>
<evidence type="ECO:0000256" key="2">
    <source>
        <dbReference type="ARBA" id="ARBA00010308"/>
    </source>
</evidence>
<feature type="domain" description="RING-type" evidence="11">
    <location>
        <begin position="897"/>
        <end position="936"/>
    </location>
</feature>
<dbReference type="PROSITE" id="PS50088">
    <property type="entry name" value="ANK_REPEAT"/>
    <property type="match status" value="2"/>
</dbReference>
<dbReference type="OrthoDB" id="1711136at2759"/>
<dbReference type="GO" id="GO:0009299">
    <property type="term" value="P:mRNA transcription"/>
    <property type="evidence" value="ECO:0007669"/>
    <property type="project" value="TreeGrafter"/>
</dbReference>
<dbReference type="SMART" id="SM00248">
    <property type="entry name" value="ANK"/>
    <property type="match status" value="2"/>
</dbReference>
<feature type="compositionally biased region" description="Low complexity" evidence="10">
    <location>
        <begin position="863"/>
        <end position="875"/>
    </location>
</feature>
<protein>
    <submittedName>
        <fullName evidence="13">Zinc finger, RING-type</fullName>
    </submittedName>
</protein>
<dbReference type="CDD" id="cd23129">
    <property type="entry name" value="RING-HC_XBAT35-like"/>
    <property type="match status" value="1"/>
</dbReference>
<dbReference type="Pfam" id="PF13920">
    <property type="entry name" value="zf-C3HC4_3"/>
    <property type="match status" value="1"/>
</dbReference>
<dbReference type="GO" id="GO:0005634">
    <property type="term" value="C:nucleus"/>
    <property type="evidence" value="ECO:0007669"/>
    <property type="project" value="UniProtKB-SubCell"/>
</dbReference>
<feature type="compositionally biased region" description="Polar residues" evidence="10">
    <location>
        <begin position="392"/>
        <end position="401"/>
    </location>
</feature>
<dbReference type="InterPro" id="IPR013083">
    <property type="entry name" value="Znf_RING/FYVE/PHD"/>
</dbReference>
<gene>
    <name evidence="13" type="ORF">COLO4_15884</name>
</gene>
<evidence type="ECO:0000256" key="6">
    <source>
        <dbReference type="ARBA" id="ARBA00023163"/>
    </source>
</evidence>
<dbReference type="EMBL" id="AWUE01015837">
    <property type="protein sequence ID" value="OMO95439.1"/>
    <property type="molecule type" value="Genomic_DNA"/>
</dbReference>
<feature type="compositionally biased region" description="Low complexity" evidence="10">
    <location>
        <begin position="771"/>
        <end position="789"/>
    </location>
</feature>